<dbReference type="InterPro" id="IPR050657">
    <property type="entry name" value="Ankyrin_repeat_domain"/>
</dbReference>
<dbReference type="SMART" id="SM00248">
    <property type="entry name" value="ANK"/>
    <property type="match status" value="3"/>
</dbReference>
<dbReference type="EMBL" id="AQIB01143452">
    <property type="status" value="NOT_ANNOTATED_CDS"/>
    <property type="molecule type" value="Genomic_DNA"/>
</dbReference>
<feature type="repeat" description="ANK" evidence="4">
    <location>
        <begin position="64"/>
        <end position="96"/>
    </location>
</feature>
<dbReference type="PROSITE" id="PS50297">
    <property type="entry name" value="ANK_REP_REGION"/>
    <property type="match status" value="1"/>
</dbReference>
<reference evidence="6" key="2">
    <citation type="submission" date="2025-08" db="UniProtKB">
        <authorList>
            <consortium name="Ensembl"/>
        </authorList>
    </citation>
    <scope>IDENTIFICATION</scope>
</reference>
<feature type="compositionally biased region" description="Polar residues" evidence="5">
    <location>
        <begin position="252"/>
        <end position="261"/>
    </location>
</feature>
<dbReference type="GeneTree" id="ENSGT00940000164614"/>
<proteinExistence type="inferred from homology"/>
<dbReference type="InterPro" id="IPR002110">
    <property type="entry name" value="Ankyrin_rpt"/>
</dbReference>
<evidence type="ECO:0000256" key="1">
    <source>
        <dbReference type="ARBA" id="ARBA00022737"/>
    </source>
</evidence>
<feature type="compositionally biased region" description="Polar residues" evidence="5">
    <location>
        <begin position="191"/>
        <end position="210"/>
    </location>
</feature>
<dbReference type="InterPro" id="IPR036770">
    <property type="entry name" value="Ankyrin_rpt-contain_sf"/>
</dbReference>
<dbReference type="SUPFAM" id="SSF48403">
    <property type="entry name" value="Ankyrin repeat"/>
    <property type="match status" value="1"/>
</dbReference>
<dbReference type="Proteomes" id="UP000029965">
    <property type="component" value="Chromosome 21"/>
</dbReference>
<dbReference type="PANTHER" id="PTHR24147:SF66">
    <property type="entry name" value="POTE ANKYRIN DOMAIN FAMILY MEMBER D"/>
    <property type="match status" value="1"/>
</dbReference>
<evidence type="ECO:0000313" key="7">
    <source>
        <dbReference type="Proteomes" id="UP000029965"/>
    </source>
</evidence>
<evidence type="ECO:0000256" key="5">
    <source>
        <dbReference type="SAM" id="MobiDB-lite"/>
    </source>
</evidence>
<sequence length="397" mass="45134">RTALHLTCVNGNSEVVKLPLDRCQFHAPDSKKRADLIKAIQCLEEECVTILLEHGTDPNLPDVYGNTALHYAVYNEDKSMAPELLSYSAGIESKNKKVIDMKVMYLSVARLKIFLIALKAEMEREKFGEGSYTNSVRCERLRIRLVFLLQNFQNLKVMYQEKTTMTVSPMMVCQDLSVFCMVSLDFKESQSPTSNVGSHSRQATDDLQPTSDKEDRDCVIKVKCSHEETTKPASARRQNDIDVEGEVKKHGSNNMGLSENLTDAAGNGSDGLIPQRKSEKPENQPFPRTENETYQRPPMKTSDKKNKVKSQIYSVNDLDDLTWLSETSSEDCELLYSNYETFMLLMSSWKLQFSHSSLMSQIYESSVLQEHLLELKNNHCEQLTVNIKQMENMVGVL</sequence>
<dbReference type="eggNOG" id="KOG0676">
    <property type="taxonomic scope" value="Eukaryota"/>
</dbReference>
<accession>A0A0D9RU59</accession>
<dbReference type="STRING" id="60711.ENSCSAP00000012148"/>
<feature type="region of interest" description="Disordered" evidence="5">
    <location>
        <begin position="228"/>
        <end position="308"/>
    </location>
</feature>
<evidence type="ECO:0000256" key="3">
    <source>
        <dbReference type="ARBA" id="ARBA00038247"/>
    </source>
</evidence>
<evidence type="ECO:0000313" key="6">
    <source>
        <dbReference type="Ensembl" id="ENSCSAP00000012148.1"/>
    </source>
</evidence>
<reference evidence="6" key="3">
    <citation type="submission" date="2025-09" db="UniProtKB">
        <authorList>
            <consortium name="Ensembl"/>
        </authorList>
    </citation>
    <scope>IDENTIFICATION</scope>
</reference>
<evidence type="ECO:0000256" key="4">
    <source>
        <dbReference type="PROSITE-ProRule" id="PRU00023"/>
    </source>
</evidence>
<comment type="similarity">
    <text evidence="3">Belongs to the POTE family.</text>
</comment>
<dbReference type="Ensembl" id="ENSCSAT00000014169.1">
    <property type="protein sequence ID" value="ENSCSAP00000012148.1"/>
    <property type="gene ID" value="ENSCSAG00000016080.1"/>
</dbReference>
<protein>
    <submittedName>
        <fullName evidence="6">Uncharacterized protein</fullName>
    </submittedName>
</protein>
<evidence type="ECO:0000256" key="2">
    <source>
        <dbReference type="ARBA" id="ARBA00023043"/>
    </source>
</evidence>
<feature type="region of interest" description="Disordered" evidence="5">
    <location>
        <begin position="191"/>
        <end position="216"/>
    </location>
</feature>
<keyword evidence="1" id="KW-0677">Repeat</keyword>
<organism evidence="6 7">
    <name type="scientific">Chlorocebus sabaeus</name>
    <name type="common">Green monkey</name>
    <name type="synonym">Simia sabaea</name>
    <dbReference type="NCBI Taxonomy" id="60711"/>
    <lineage>
        <taxon>Eukaryota</taxon>
        <taxon>Metazoa</taxon>
        <taxon>Chordata</taxon>
        <taxon>Craniata</taxon>
        <taxon>Vertebrata</taxon>
        <taxon>Euteleostomi</taxon>
        <taxon>Mammalia</taxon>
        <taxon>Eutheria</taxon>
        <taxon>Euarchontoglires</taxon>
        <taxon>Primates</taxon>
        <taxon>Haplorrhini</taxon>
        <taxon>Catarrhini</taxon>
        <taxon>Cercopithecidae</taxon>
        <taxon>Cercopithecinae</taxon>
        <taxon>Chlorocebus</taxon>
    </lineage>
</organism>
<feature type="compositionally biased region" description="Basic and acidic residues" evidence="5">
    <location>
        <begin position="237"/>
        <end position="249"/>
    </location>
</feature>
<name>A0A0D9RU59_CHLSB</name>
<dbReference type="AlphaFoldDB" id="A0A0D9RU59"/>
<dbReference type="PANTHER" id="PTHR24147">
    <property type="entry name" value="ANKYRIN REPEAT DOMAIN 36-RELATED"/>
    <property type="match status" value="1"/>
</dbReference>
<keyword evidence="7" id="KW-1185">Reference proteome</keyword>
<dbReference type="PROSITE" id="PS50088">
    <property type="entry name" value="ANK_REPEAT"/>
    <property type="match status" value="1"/>
</dbReference>
<reference evidence="6 7" key="1">
    <citation type="submission" date="2014-03" db="EMBL/GenBank/DDBJ databases">
        <authorList>
            <person name="Warren W."/>
            <person name="Wilson R.K."/>
        </authorList>
    </citation>
    <scope>NUCLEOTIDE SEQUENCE</scope>
</reference>
<dbReference type="Gene3D" id="1.25.40.20">
    <property type="entry name" value="Ankyrin repeat-containing domain"/>
    <property type="match status" value="1"/>
</dbReference>
<dbReference type="Pfam" id="PF12796">
    <property type="entry name" value="Ank_2"/>
    <property type="match status" value="1"/>
</dbReference>
<keyword evidence="2 4" id="KW-0040">ANK repeat</keyword>